<gene>
    <name evidence="6" type="ORF">H9968_10795</name>
</gene>
<reference evidence="6" key="2">
    <citation type="submission" date="2021-04" db="EMBL/GenBank/DDBJ databases">
        <authorList>
            <person name="Gilroy R."/>
        </authorList>
    </citation>
    <scope>NUCLEOTIDE SEQUENCE</scope>
    <source>
        <strain evidence="6">CHK179-28034</strain>
    </source>
</reference>
<dbReference type="Pfam" id="PF00126">
    <property type="entry name" value="HTH_1"/>
    <property type="match status" value="1"/>
</dbReference>
<evidence type="ECO:0000313" key="6">
    <source>
        <dbReference type="EMBL" id="HIZ40384.1"/>
    </source>
</evidence>
<dbReference type="SUPFAM" id="SSF46785">
    <property type="entry name" value="Winged helix' DNA-binding domain"/>
    <property type="match status" value="1"/>
</dbReference>
<sequence>MELRTLRYFLTTADEGNITRAAHILHVTQPTLSRQLMELERELGTVLIVRGKKGVTLTDDGMLFRQRAEEIVELADRAEKTFVERENTVSGIVSIGATEAVGSRLLARIMKKFSDKYPLIQFHLYNEMADNIKERMDKGLVDVGLLLEPVDTTKYDFVRLSQKETWGVLMRKDHPLSQRESVTPQEMAKYPLILPLRENVRADIINWLGKEERELKIPLGYTLLSNAVLMVEEGMGCAFCLDGALAIHSSPNLKFIPISPEHTTRSVLLWKKNHLFTPATSLFIQEINMLKTPISRRQLEEFSSGL</sequence>
<dbReference type="AlphaFoldDB" id="A0A9D2EMJ8"/>
<feature type="domain" description="HTH lysR-type" evidence="5">
    <location>
        <begin position="1"/>
        <end position="58"/>
    </location>
</feature>
<dbReference type="GO" id="GO:0005829">
    <property type="term" value="C:cytosol"/>
    <property type="evidence" value="ECO:0007669"/>
    <property type="project" value="TreeGrafter"/>
</dbReference>
<keyword evidence="4" id="KW-0804">Transcription</keyword>
<evidence type="ECO:0000259" key="5">
    <source>
        <dbReference type="PROSITE" id="PS50931"/>
    </source>
</evidence>
<protein>
    <submittedName>
        <fullName evidence="6">LysR family transcriptional regulator</fullName>
    </submittedName>
</protein>
<dbReference type="Gene3D" id="1.10.10.10">
    <property type="entry name" value="Winged helix-like DNA-binding domain superfamily/Winged helix DNA-binding domain"/>
    <property type="match status" value="1"/>
</dbReference>
<dbReference type="Proteomes" id="UP000824049">
    <property type="component" value="Unassembled WGS sequence"/>
</dbReference>
<evidence type="ECO:0000256" key="2">
    <source>
        <dbReference type="ARBA" id="ARBA00023015"/>
    </source>
</evidence>
<dbReference type="EMBL" id="DXBR01000098">
    <property type="protein sequence ID" value="HIZ40384.1"/>
    <property type="molecule type" value="Genomic_DNA"/>
</dbReference>
<dbReference type="Gene3D" id="3.40.190.290">
    <property type="match status" value="1"/>
</dbReference>
<name>A0A9D2EMJ8_9FIRM</name>
<dbReference type="PRINTS" id="PR00039">
    <property type="entry name" value="HTHLYSR"/>
</dbReference>
<dbReference type="InterPro" id="IPR005119">
    <property type="entry name" value="LysR_subst-bd"/>
</dbReference>
<reference evidence="6" key="1">
    <citation type="journal article" date="2021" name="PeerJ">
        <title>Extensive microbial diversity within the chicken gut microbiome revealed by metagenomics and culture.</title>
        <authorList>
            <person name="Gilroy R."/>
            <person name="Ravi A."/>
            <person name="Getino M."/>
            <person name="Pursley I."/>
            <person name="Horton D.L."/>
            <person name="Alikhan N.F."/>
            <person name="Baker D."/>
            <person name="Gharbi K."/>
            <person name="Hall N."/>
            <person name="Watson M."/>
            <person name="Adriaenssens E.M."/>
            <person name="Foster-Nyarko E."/>
            <person name="Jarju S."/>
            <person name="Secka A."/>
            <person name="Antonio M."/>
            <person name="Oren A."/>
            <person name="Chaudhuri R.R."/>
            <person name="La Ragione R."/>
            <person name="Hildebrand F."/>
            <person name="Pallen M.J."/>
        </authorList>
    </citation>
    <scope>NUCLEOTIDE SEQUENCE</scope>
    <source>
        <strain evidence="6">CHK179-28034</strain>
    </source>
</reference>
<dbReference type="GO" id="GO:0003700">
    <property type="term" value="F:DNA-binding transcription factor activity"/>
    <property type="evidence" value="ECO:0007669"/>
    <property type="project" value="InterPro"/>
</dbReference>
<evidence type="ECO:0000256" key="1">
    <source>
        <dbReference type="ARBA" id="ARBA00009437"/>
    </source>
</evidence>
<dbReference type="CDD" id="cd05466">
    <property type="entry name" value="PBP2_LTTR_substrate"/>
    <property type="match status" value="1"/>
</dbReference>
<keyword evidence="3" id="KW-0238">DNA-binding</keyword>
<evidence type="ECO:0000313" key="7">
    <source>
        <dbReference type="Proteomes" id="UP000824049"/>
    </source>
</evidence>
<evidence type="ECO:0000256" key="3">
    <source>
        <dbReference type="ARBA" id="ARBA00023125"/>
    </source>
</evidence>
<dbReference type="Pfam" id="PF03466">
    <property type="entry name" value="LysR_substrate"/>
    <property type="match status" value="1"/>
</dbReference>
<comment type="caution">
    <text evidence="6">The sequence shown here is derived from an EMBL/GenBank/DDBJ whole genome shotgun (WGS) entry which is preliminary data.</text>
</comment>
<dbReference type="InterPro" id="IPR000847">
    <property type="entry name" value="LysR_HTH_N"/>
</dbReference>
<dbReference type="InterPro" id="IPR036390">
    <property type="entry name" value="WH_DNA-bd_sf"/>
</dbReference>
<dbReference type="PANTHER" id="PTHR30419">
    <property type="entry name" value="HTH-TYPE TRANSCRIPTIONAL REGULATOR YBHD"/>
    <property type="match status" value="1"/>
</dbReference>
<dbReference type="InterPro" id="IPR050950">
    <property type="entry name" value="HTH-type_LysR_regulators"/>
</dbReference>
<dbReference type="PANTHER" id="PTHR30419:SF8">
    <property type="entry name" value="NITROGEN ASSIMILATION TRANSCRIPTIONAL ACTIVATOR-RELATED"/>
    <property type="match status" value="1"/>
</dbReference>
<proteinExistence type="inferred from homology"/>
<dbReference type="PROSITE" id="PS50931">
    <property type="entry name" value="HTH_LYSR"/>
    <property type="match status" value="1"/>
</dbReference>
<dbReference type="SUPFAM" id="SSF53850">
    <property type="entry name" value="Periplasmic binding protein-like II"/>
    <property type="match status" value="1"/>
</dbReference>
<dbReference type="InterPro" id="IPR036388">
    <property type="entry name" value="WH-like_DNA-bd_sf"/>
</dbReference>
<organism evidence="6 7">
    <name type="scientific">Candidatus Anaerobutyricum stercoris</name>
    <dbReference type="NCBI Taxonomy" id="2838457"/>
    <lineage>
        <taxon>Bacteria</taxon>
        <taxon>Bacillati</taxon>
        <taxon>Bacillota</taxon>
        <taxon>Clostridia</taxon>
        <taxon>Lachnospirales</taxon>
        <taxon>Lachnospiraceae</taxon>
        <taxon>Anaerobutyricum</taxon>
    </lineage>
</organism>
<dbReference type="FunFam" id="1.10.10.10:FF:000001">
    <property type="entry name" value="LysR family transcriptional regulator"/>
    <property type="match status" value="1"/>
</dbReference>
<keyword evidence="2" id="KW-0805">Transcription regulation</keyword>
<dbReference type="GO" id="GO:0003677">
    <property type="term" value="F:DNA binding"/>
    <property type="evidence" value="ECO:0007669"/>
    <property type="project" value="UniProtKB-KW"/>
</dbReference>
<accession>A0A9D2EMJ8</accession>
<comment type="similarity">
    <text evidence="1">Belongs to the LysR transcriptional regulatory family.</text>
</comment>
<evidence type="ECO:0000256" key="4">
    <source>
        <dbReference type="ARBA" id="ARBA00023163"/>
    </source>
</evidence>